<comment type="caution">
    <text evidence="2">The sequence shown here is derived from an EMBL/GenBank/DDBJ whole genome shotgun (WGS) entry which is preliminary data.</text>
</comment>
<dbReference type="Proteomes" id="UP001369815">
    <property type="component" value="Unassembled WGS sequence"/>
</dbReference>
<dbReference type="AlphaFoldDB" id="A0AAX6MJM1"/>
<dbReference type="EMBL" id="JBANMG010000005">
    <property type="protein sequence ID" value="KAK6952829.1"/>
    <property type="molecule type" value="Genomic_DNA"/>
</dbReference>
<gene>
    <name evidence="2" type="ORF">Daesc_005123</name>
</gene>
<accession>A0AAX6MJM1</accession>
<evidence type="ECO:0000313" key="3">
    <source>
        <dbReference type="Proteomes" id="UP001369815"/>
    </source>
</evidence>
<sequence length="147" mass="15534">MTSARNAIPPTTPPTIGPTGVELLLDSGCGSDMFVDVGDAVGDVVGDVVDAVELEERLAIDEAGKISLTPLSQQKKPALSNIAHDELAQRGVSTAAAVQFWPNGQHATLYWLGHTVEEGQHAWKGALVGPQSTSPTQEPFRRIAQPE</sequence>
<name>A0AAX6MJM1_9PEZI</name>
<evidence type="ECO:0000256" key="1">
    <source>
        <dbReference type="SAM" id="MobiDB-lite"/>
    </source>
</evidence>
<evidence type="ECO:0000313" key="2">
    <source>
        <dbReference type="EMBL" id="KAK6952829.1"/>
    </source>
</evidence>
<keyword evidence="3" id="KW-1185">Reference proteome</keyword>
<proteinExistence type="predicted"/>
<feature type="region of interest" description="Disordered" evidence="1">
    <location>
        <begin position="128"/>
        <end position="147"/>
    </location>
</feature>
<reference evidence="2 3" key="1">
    <citation type="journal article" date="2024" name="Front Chem Biol">
        <title>Unveiling the potential of Daldinia eschscholtzii MFLUCC 19-0629 through bioactivity and bioinformatics studies for enhanced sustainable agriculture production.</title>
        <authorList>
            <person name="Brooks S."/>
            <person name="Weaver J.A."/>
            <person name="Klomchit A."/>
            <person name="Alharthi S.A."/>
            <person name="Onlamun T."/>
            <person name="Nurani R."/>
            <person name="Vong T.K."/>
            <person name="Alberti F."/>
            <person name="Greco C."/>
        </authorList>
    </citation>
    <scope>NUCLEOTIDE SEQUENCE [LARGE SCALE GENOMIC DNA]</scope>
    <source>
        <strain evidence="2">MFLUCC 19-0629</strain>
    </source>
</reference>
<organism evidence="2 3">
    <name type="scientific">Daldinia eschscholtzii</name>
    <dbReference type="NCBI Taxonomy" id="292717"/>
    <lineage>
        <taxon>Eukaryota</taxon>
        <taxon>Fungi</taxon>
        <taxon>Dikarya</taxon>
        <taxon>Ascomycota</taxon>
        <taxon>Pezizomycotina</taxon>
        <taxon>Sordariomycetes</taxon>
        <taxon>Xylariomycetidae</taxon>
        <taxon>Xylariales</taxon>
        <taxon>Hypoxylaceae</taxon>
        <taxon>Daldinia</taxon>
    </lineage>
</organism>
<protein>
    <submittedName>
        <fullName evidence="2">Uncharacterized protein</fullName>
    </submittedName>
</protein>